<keyword evidence="4" id="KW-0249">Electron transport</keyword>
<evidence type="ECO:0000259" key="8">
    <source>
        <dbReference type="PROSITE" id="PS51007"/>
    </source>
</evidence>
<gene>
    <name evidence="9" type="ORF">NLK58_10365</name>
</gene>
<dbReference type="Pfam" id="PF13442">
    <property type="entry name" value="Cytochrome_CBB3"/>
    <property type="match status" value="1"/>
</dbReference>
<reference evidence="9 10" key="1">
    <citation type="submission" date="2022-07" db="EMBL/GenBank/DDBJ databases">
        <title>A copper resistant bacterium isolated from sediment samples of deep sea hydrothermal areas.</title>
        <authorList>
            <person name="Zeng X."/>
        </authorList>
    </citation>
    <scope>NUCLEOTIDE SEQUENCE [LARGE SCALE GENOMIC DNA]</scope>
    <source>
        <strain evidence="10">CuT 6</strain>
    </source>
</reference>
<evidence type="ECO:0000313" key="10">
    <source>
        <dbReference type="Proteomes" id="UP001475781"/>
    </source>
</evidence>
<dbReference type="Proteomes" id="UP001475781">
    <property type="component" value="Chromosome"/>
</dbReference>
<feature type="signal peptide" evidence="7">
    <location>
        <begin position="1"/>
        <end position="24"/>
    </location>
</feature>
<proteinExistence type="predicted"/>
<organism evidence="9 10">
    <name type="scientific">Marinobacter metalliresistant</name>
    <dbReference type="NCBI Taxonomy" id="2961995"/>
    <lineage>
        <taxon>Bacteria</taxon>
        <taxon>Pseudomonadati</taxon>
        <taxon>Pseudomonadota</taxon>
        <taxon>Gammaproteobacteria</taxon>
        <taxon>Pseudomonadales</taxon>
        <taxon>Marinobacteraceae</taxon>
        <taxon>Marinobacter</taxon>
    </lineage>
</organism>
<dbReference type="SUPFAM" id="SSF46626">
    <property type="entry name" value="Cytochrome c"/>
    <property type="match status" value="1"/>
</dbReference>
<dbReference type="InterPro" id="IPR008168">
    <property type="entry name" value="Cyt_C_IC"/>
</dbReference>
<keyword evidence="3 6" id="KW-0479">Metal-binding</keyword>
<dbReference type="Gene3D" id="1.10.760.10">
    <property type="entry name" value="Cytochrome c-like domain"/>
    <property type="match status" value="1"/>
</dbReference>
<evidence type="ECO:0000256" key="2">
    <source>
        <dbReference type="ARBA" id="ARBA00022617"/>
    </source>
</evidence>
<protein>
    <submittedName>
        <fullName evidence="9">Cytochrome c</fullName>
    </submittedName>
</protein>
<keyword evidence="7" id="KW-0732">Signal</keyword>
<keyword evidence="1" id="KW-0813">Transport</keyword>
<name>A0ABZ2VWQ6_9GAMM</name>
<dbReference type="PROSITE" id="PS51007">
    <property type="entry name" value="CYTC"/>
    <property type="match status" value="1"/>
</dbReference>
<dbReference type="EMBL" id="CP101118">
    <property type="protein sequence ID" value="WZF86780.1"/>
    <property type="molecule type" value="Genomic_DNA"/>
</dbReference>
<evidence type="ECO:0000256" key="5">
    <source>
        <dbReference type="ARBA" id="ARBA00023004"/>
    </source>
</evidence>
<evidence type="ECO:0000256" key="3">
    <source>
        <dbReference type="ARBA" id="ARBA00022723"/>
    </source>
</evidence>
<dbReference type="PRINTS" id="PR00605">
    <property type="entry name" value="CYTCHROMECIC"/>
</dbReference>
<evidence type="ECO:0000313" key="9">
    <source>
        <dbReference type="EMBL" id="WZF86780.1"/>
    </source>
</evidence>
<dbReference type="InterPro" id="IPR009056">
    <property type="entry name" value="Cyt_c-like_dom"/>
</dbReference>
<dbReference type="RefSeq" id="WP_117618470.1">
    <property type="nucleotide sequence ID" value="NZ_CP101118.1"/>
</dbReference>
<keyword evidence="2 6" id="KW-0349">Heme</keyword>
<dbReference type="InterPro" id="IPR036909">
    <property type="entry name" value="Cyt_c-like_dom_sf"/>
</dbReference>
<keyword evidence="5 6" id="KW-0408">Iron</keyword>
<evidence type="ECO:0000256" key="1">
    <source>
        <dbReference type="ARBA" id="ARBA00022448"/>
    </source>
</evidence>
<sequence length="109" mass="11189">MRKTAVLAVLLAAPLTGLSPLAQAGDIEKGKQVFTQEAQPSCTVCHTLADAGSAGAIGPNLDELKPSREQVINAVTGGVGIMPAFSEFLSSEQIRAVAHYVARATGGDK</sequence>
<feature type="domain" description="Cytochrome c" evidence="8">
    <location>
        <begin position="25"/>
        <end position="105"/>
    </location>
</feature>
<keyword evidence="10" id="KW-1185">Reference proteome</keyword>
<feature type="chain" id="PRO_5045073904" evidence="7">
    <location>
        <begin position="25"/>
        <end position="109"/>
    </location>
</feature>
<accession>A0ABZ2VWQ6</accession>
<evidence type="ECO:0000256" key="4">
    <source>
        <dbReference type="ARBA" id="ARBA00022982"/>
    </source>
</evidence>
<evidence type="ECO:0000256" key="7">
    <source>
        <dbReference type="SAM" id="SignalP"/>
    </source>
</evidence>
<evidence type="ECO:0000256" key="6">
    <source>
        <dbReference type="PROSITE-ProRule" id="PRU00433"/>
    </source>
</evidence>